<dbReference type="InterPro" id="IPR034154">
    <property type="entry name" value="TOPRIM_DnaG/twinkle"/>
</dbReference>
<dbReference type="RefSeq" id="WP_259330120.1">
    <property type="nucleotide sequence ID" value="NZ_AP024272.1"/>
</dbReference>
<keyword evidence="2" id="KW-0614">Plasmid</keyword>
<evidence type="ECO:0000313" key="3">
    <source>
        <dbReference type="Proteomes" id="UP000596099"/>
    </source>
</evidence>
<evidence type="ECO:0000256" key="1">
    <source>
        <dbReference type="SAM" id="Phobius"/>
    </source>
</evidence>
<name>A0A7R7TG53_THETH</name>
<reference evidence="3" key="1">
    <citation type="submission" date="2021-01" db="EMBL/GenBank/DDBJ databases">
        <title>Complete Genome Sequence of Thermus thermophilus Strain HB5018, Isolated from Mine Onsen Hot Spring.</title>
        <authorList>
            <person name="Miyazaki K."/>
            <person name="Moriya T."/>
            <person name="Nemoto N."/>
            <person name="Oshima T."/>
            <person name="Yura K."/>
            <person name="Bessho Y."/>
        </authorList>
    </citation>
    <scope>NUCLEOTIDE SEQUENCE [LARGE SCALE GENOMIC DNA]</scope>
    <source>
        <strain evidence="3">HB5018</strain>
        <plasmid evidence="3">pHB5018c</plasmid>
    </source>
</reference>
<dbReference type="SUPFAM" id="SSF56731">
    <property type="entry name" value="DNA primase core"/>
    <property type="match status" value="1"/>
</dbReference>
<gene>
    <name evidence="2" type="ORF">TthHB5018_c24650</name>
</gene>
<sequence length="407" mass="43279">MDPLTQAIDTVDLPELVARLFPESGARPGRPGLYRAVWRGDKKPSLSLFKAGGVWFFRDHATGESGNAYHLLLAAGFSKAEAVEILLGERPLPGLPKRLRRGKEKPKPPVDLGAALSEAQARLREAKELPEVLKGRGLTLREAVLLGMGLSPEGDLYLPIHDPEGRLVAVKVRHLRPRDGQRYRYLTRGCGTPPWYGPGYGKRAGVLVVEGELNAVALYLAVGDLLDVVGVAGVNGTLPGPDGRPTFLLLDGDEAGRKAAERWQAELGGYLLAPLEDGDACEVAEALGALPGRPMNEVLCSVSRLVCALIPPVVLVGALVLLAVVLLGYRVVMGDLRRAKWSLVALLLLAGLLAPVPNGQGGKTAAFYPLIRMLTGGYGACTFIGPPPRYTPSPDERPVKGLSCGGS</sequence>
<proteinExistence type="predicted"/>
<keyword evidence="1" id="KW-0472">Membrane</keyword>
<keyword evidence="1" id="KW-1133">Transmembrane helix</keyword>
<feature type="transmembrane region" description="Helical" evidence="1">
    <location>
        <begin position="341"/>
        <end position="359"/>
    </location>
</feature>
<dbReference type="CDD" id="cd01029">
    <property type="entry name" value="TOPRIM_primases"/>
    <property type="match status" value="1"/>
</dbReference>
<accession>A0A7R7TG53</accession>
<dbReference type="Proteomes" id="UP000596099">
    <property type="component" value="Plasmid pHB5018c"/>
</dbReference>
<organism evidence="2 3">
    <name type="scientific">Thermus thermophilus</name>
    <dbReference type="NCBI Taxonomy" id="274"/>
    <lineage>
        <taxon>Bacteria</taxon>
        <taxon>Thermotogati</taxon>
        <taxon>Deinococcota</taxon>
        <taxon>Deinococci</taxon>
        <taxon>Thermales</taxon>
        <taxon>Thermaceae</taxon>
        <taxon>Thermus</taxon>
    </lineage>
</organism>
<evidence type="ECO:0008006" key="4">
    <source>
        <dbReference type="Google" id="ProtNLM"/>
    </source>
</evidence>
<keyword evidence="1" id="KW-0812">Transmembrane</keyword>
<feature type="transmembrane region" description="Helical" evidence="1">
    <location>
        <begin position="309"/>
        <end position="329"/>
    </location>
</feature>
<evidence type="ECO:0000313" key="2">
    <source>
        <dbReference type="EMBL" id="BCP67531.1"/>
    </source>
</evidence>
<geneLocation type="plasmid" evidence="2 3">
    <name>pHB5018c</name>
</geneLocation>
<protein>
    <recommendedName>
        <fullName evidence="4">Toprim domain-containing protein</fullName>
    </recommendedName>
</protein>
<dbReference type="AlphaFoldDB" id="A0A7R7TG53"/>
<dbReference type="EMBL" id="AP024272">
    <property type="protein sequence ID" value="BCP67531.1"/>
    <property type="molecule type" value="Genomic_DNA"/>
</dbReference>